<proteinExistence type="predicted"/>
<organism evidence="1 2">
    <name type="scientific">Engystomops pustulosus</name>
    <name type="common">Tungara frog</name>
    <name type="synonym">Physalaemus pustulosus</name>
    <dbReference type="NCBI Taxonomy" id="76066"/>
    <lineage>
        <taxon>Eukaryota</taxon>
        <taxon>Metazoa</taxon>
        <taxon>Chordata</taxon>
        <taxon>Craniata</taxon>
        <taxon>Vertebrata</taxon>
        <taxon>Euteleostomi</taxon>
        <taxon>Amphibia</taxon>
        <taxon>Batrachia</taxon>
        <taxon>Anura</taxon>
        <taxon>Neobatrachia</taxon>
        <taxon>Hyloidea</taxon>
        <taxon>Leptodactylidae</taxon>
        <taxon>Leiuperinae</taxon>
        <taxon>Engystomops</taxon>
    </lineage>
</organism>
<sequence length="93" mass="11077">MKFLPAPILKSTGKPPIVCNTKTSQSNNEREGTAKIRISGKFKENIRQRLVHLSPTHDQIRLFTYFRKKKLNEYIYIFSDIINYISIYYHLHY</sequence>
<accession>A0AAV7B112</accession>
<evidence type="ECO:0000313" key="2">
    <source>
        <dbReference type="Proteomes" id="UP000824782"/>
    </source>
</evidence>
<comment type="caution">
    <text evidence="1">The sequence shown here is derived from an EMBL/GenBank/DDBJ whole genome shotgun (WGS) entry which is preliminary data.</text>
</comment>
<dbReference type="Proteomes" id="UP000824782">
    <property type="component" value="Unassembled WGS sequence"/>
</dbReference>
<protein>
    <submittedName>
        <fullName evidence="1">Uncharacterized protein</fullName>
    </submittedName>
</protein>
<evidence type="ECO:0000313" key="1">
    <source>
        <dbReference type="EMBL" id="KAG8565206.1"/>
    </source>
</evidence>
<dbReference type="AlphaFoldDB" id="A0AAV7B112"/>
<keyword evidence="2" id="KW-1185">Reference proteome</keyword>
<gene>
    <name evidence="1" type="ORF">GDO81_012759</name>
</gene>
<name>A0AAV7B112_ENGPU</name>
<reference evidence="1" key="1">
    <citation type="thesis" date="2020" institute="ProQuest LLC" country="789 East Eisenhower Parkway, Ann Arbor, MI, USA">
        <title>Comparative Genomics and Chromosome Evolution.</title>
        <authorList>
            <person name="Mudd A.B."/>
        </authorList>
    </citation>
    <scope>NUCLEOTIDE SEQUENCE</scope>
    <source>
        <strain evidence="1">237g6f4</strain>
        <tissue evidence="1">Blood</tissue>
    </source>
</reference>
<dbReference type="EMBL" id="WNYA01000006">
    <property type="protein sequence ID" value="KAG8565206.1"/>
    <property type="molecule type" value="Genomic_DNA"/>
</dbReference>